<feature type="transmembrane region" description="Helical" evidence="8">
    <location>
        <begin position="175"/>
        <end position="198"/>
    </location>
</feature>
<evidence type="ECO:0000313" key="11">
    <source>
        <dbReference type="Proteomes" id="UP000041882"/>
    </source>
</evidence>
<feature type="transmembrane region" description="Helical" evidence="8">
    <location>
        <begin position="108"/>
        <end position="130"/>
    </location>
</feature>
<evidence type="ECO:0000256" key="5">
    <source>
        <dbReference type="ARBA" id="ARBA00022847"/>
    </source>
</evidence>
<keyword evidence="5" id="KW-0769">Symport</keyword>
<feature type="domain" description="Major facilitator superfamily (MFS) profile" evidence="9">
    <location>
        <begin position="5"/>
        <end position="390"/>
    </location>
</feature>
<proteinExistence type="predicted"/>
<keyword evidence="6 8" id="KW-1133">Transmembrane helix</keyword>
<feature type="transmembrane region" description="Helical" evidence="8">
    <location>
        <begin position="283"/>
        <end position="300"/>
    </location>
</feature>
<comment type="subcellular location">
    <subcellularLocation>
        <location evidence="1">Cell membrane</location>
        <topology evidence="1">Multi-pass membrane protein</topology>
    </subcellularLocation>
</comment>
<evidence type="ECO:0000256" key="2">
    <source>
        <dbReference type="ARBA" id="ARBA00022448"/>
    </source>
</evidence>
<gene>
    <name evidence="10" type="primary">proP_5</name>
    <name evidence="10" type="ORF">ERS008472_03064</name>
</gene>
<keyword evidence="3" id="KW-1003">Cell membrane</keyword>
<dbReference type="AlphaFoldDB" id="A0A0T9QC27"/>
<feature type="transmembrane region" description="Helical" evidence="8">
    <location>
        <begin position="251"/>
        <end position="271"/>
    </location>
</feature>
<dbReference type="InterPro" id="IPR051084">
    <property type="entry name" value="H+-coupled_symporters"/>
</dbReference>
<evidence type="ECO:0000256" key="1">
    <source>
        <dbReference type="ARBA" id="ARBA00004651"/>
    </source>
</evidence>
<dbReference type="PROSITE" id="PS50850">
    <property type="entry name" value="MFS"/>
    <property type="match status" value="1"/>
</dbReference>
<dbReference type="GO" id="GO:0005886">
    <property type="term" value="C:plasma membrane"/>
    <property type="evidence" value="ECO:0007669"/>
    <property type="project" value="UniProtKB-SubCell"/>
</dbReference>
<keyword evidence="2" id="KW-0813">Transport</keyword>
<keyword evidence="11" id="KW-1185">Reference proteome</keyword>
<sequence length="395" mass="43385">MKWRFRLGAVAGNTLEYYDIAVFAAISVYLSAEFAQQGYAQADSIVWGIFALRFLTRPLGGYLIGHYADRVGRKAALILSSFITGVATLCMALLPISVLGYYAPLVVLLLQMTLSLSFGGELATLTTYLYNDAADNERARISSLISGSALIGVLTSLLMVYVLERTLDPTSMQTFGWRIPLLFGIVNIAISFWFRIKLPIQPPIDCHRHVNWLNVIQIVLTLAPSVTVFYAQNMSMSLIRETLQIGNLKNVYAMLSTLLLLILLLLFGWLIDKHLTSAKGFRWGIFILIIFTAPLYFLLSSNSLELVLLAQFLITANAALIISCIQSVVANIAQGHTATMGVGCNLAPSLFGGVAPLIISILLPYGLVYVGGYIALTGFTVLLSYYLFRRAKALN</sequence>
<evidence type="ECO:0000256" key="7">
    <source>
        <dbReference type="ARBA" id="ARBA00023136"/>
    </source>
</evidence>
<dbReference type="PANTHER" id="PTHR43528">
    <property type="entry name" value="ALPHA-KETOGLUTARATE PERMEASE"/>
    <property type="match status" value="1"/>
</dbReference>
<feature type="transmembrane region" description="Helical" evidence="8">
    <location>
        <begin position="76"/>
        <end position="102"/>
    </location>
</feature>
<evidence type="ECO:0000259" key="9">
    <source>
        <dbReference type="PROSITE" id="PS50850"/>
    </source>
</evidence>
<evidence type="ECO:0000256" key="6">
    <source>
        <dbReference type="ARBA" id="ARBA00022989"/>
    </source>
</evidence>
<keyword evidence="7 8" id="KW-0472">Membrane</keyword>
<feature type="transmembrane region" description="Helical" evidence="8">
    <location>
        <begin position="369"/>
        <end position="388"/>
    </location>
</feature>
<evidence type="ECO:0000256" key="3">
    <source>
        <dbReference type="ARBA" id="ARBA00022475"/>
    </source>
</evidence>
<feature type="transmembrane region" description="Helical" evidence="8">
    <location>
        <begin position="342"/>
        <end position="363"/>
    </location>
</feature>
<accession>A0A0T9QC27</accession>
<evidence type="ECO:0000256" key="8">
    <source>
        <dbReference type="SAM" id="Phobius"/>
    </source>
</evidence>
<feature type="transmembrane region" description="Helical" evidence="8">
    <location>
        <begin position="210"/>
        <end position="231"/>
    </location>
</feature>
<evidence type="ECO:0000256" key="4">
    <source>
        <dbReference type="ARBA" id="ARBA00022692"/>
    </source>
</evidence>
<organism evidence="10 11">
    <name type="scientific">Yersinia thracica</name>
    <dbReference type="NCBI Taxonomy" id="2890319"/>
    <lineage>
        <taxon>Bacteria</taxon>
        <taxon>Pseudomonadati</taxon>
        <taxon>Pseudomonadota</taxon>
        <taxon>Gammaproteobacteria</taxon>
        <taxon>Enterobacterales</taxon>
        <taxon>Yersiniaceae</taxon>
        <taxon>Yersinia</taxon>
    </lineage>
</organism>
<dbReference type="Gene3D" id="1.20.1250.20">
    <property type="entry name" value="MFS general substrate transporter like domains"/>
    <property type="match status" value="2"/>
</dbReference>
<dbReference type="GO" id="GO:0015293">
    <property type="term" value="F:symporter activity"/>
    <property type="evidence" value="ECO:0007669"/>
    <property type="project" value="UniProtKB-KW"/>
</dbReference>
<reference evidence="11" key="1">
    <citation type="submission" date="2015-03" db="EMBL/GenBank/DDBJ databases">
        <authorList>
            <consortium name="Pathogen Informatics"/>
            <person name="Murphy D."/>
        </authorList>
    </citation>
    <scope>NUCLEOTIDE SEQUENCE [LARGE SCALE GENOMIC DNA]</scope>
    <source>
        <strain evidence="11">IP6945</strain>
    </source>
</reference>
<dbReference type="InterPro" id="IPR036259">
    <property type="entry name" value="MFS_trans_sf"/>
</dbReference>
<keyword evidence="4 8" id="KW-0812">Transmembrane</keyword>
<feature type="transmembrane region" description="Helical" evidence="8">
    <location>
        <begin position="142"/>
        <end position="163"/>
    </location>
</feature>
<dbReference type="Proteomes" id="UP000041882">
    <property type="component" value="Unassembled WGS sequence"/>
</dbReference>
<protein>
    <submittedName>
        <fullName evidence="10">Proline/glycine betaine transporter</fullName>
    </submittedName>
</protein>
<feature type="transmembrane region" description="Helical" evidence="8">
    <location>
        <begin position="306"/>
        <end position="330"/>
    </location>
</feature>
<feature type="transmembrane region" description="Helical" evidence="8">
    <location>
        <begin position="45"/>
        <end position="64"/>
    </location>
</feature>
<dbReference type="SUPFAM" id="SSF103473">
    <property type="entry name" value="MFS general substrate transporter"/>
    <property type="match status" value="1"/>
</dbReference>
<name>A0A0T9QC27_9GAMM</name>
<dbReference type="InterPro" id="IPR020846">
    <property type="entry name" value="MFS_dom"/>
</dbReference>
<evidence type="ECO:0000313" key="10">
    <source>
        <dbReference type="EMBL" id="CNI05110.1"/>
    </source>
</evidence>
<dbReference type="Pfam" id="PF00083">
    <property type="entry name" value="Sugar_tr"/>
    <property type="match status" value="1"/>
</dbReference>
<dbReference type="EMBL" id="CQAW01000016">
    <property type="protein sequence ID" value="CNI05110.1"/>
    <property type="molecule type" value="Genomic_DNA"/>
</dbReference>
<dbReference type="PANTHER" id="PTHR43528:SF1">
    <property type="entry name" value="ALPHA-KETOGLUTARATE PERMEASE"/>
    <property type="match status" value="1"/>
</dbReference>
<dbReference type="RefSeq" id="WP_050115522.1">
    <property type="nucleotide sequence ID" value="NZ_CQAW01000016.1"/>
</dbReference>
<dbReference type="InterPro" id="IPR005828">
    <property type="entry name" value="MFS_sugar_transport-like"/>
</dbReference>